<evidence type="ECO:0000259" key="3">
    <source>
        <dbReference type="Pfam" id="PF13960"/>
    </source>
</evidence>
<evidence type="ECO:0000313" key="5">
    <source>
        <dbReference type="Proteomes" id="UP000829196"/>
    </source>
</evidence>
<dbReference type="Proteomes" id="UP000829196">
    <property type="component" value="Unassembled WGS sequence"/>
</dbReference>
<dbReference type="InterPro" id="IPR025312">
    <property type="entry name" value="DUF4216"/>
</dbReference>
<dbReference type="PANTHER" id="PTHR48258:SF4">
    <property type="entry name" value="DUF4216 DOMAIN-CONTAINING PROTEIN"/>
    <property type="match status" value="1"/>
</dbReference>
<evidence type="ECO:0008006" key="6">
    <source>
        <dbReference type="Google" id="ProtNLM"/>
    </source>
</evidence>
<accession>A0A8T3BUH0</accession>
<evidence type="ECO:0000259" key="2">
    <source>
        <dbReference type="Pfam" id="PF13952"/>
    </source>
</evidence>
<dbReference type="OrthoDB" id="1076069at2759"/>
<reference evidence="4" key="1">
    <citation type="journal article" date="2022" name="Front. Genet.">
        <title>Chromosome-Scale Assembly of the Dendrobium nobile Genome Provides Insights Into the Molecular Mechanism of the Biosynthesis of the Medicinal Active Ingredient of Dendrobium.</title>
        <authorList>
            <person name="Xu Q."/>
            <person name="Niu S.-C."/>
            <person name="Li K.-L."/>
            <person name="Zheng P.-J."/>
            <person name="Zhang X.-J."/>
            <person name="Jia Y."/>
            <person name="Liu Y."/>
            <person name="Niu Y.-X."/>
            <person name="Yu L.-H."/>
            <person name="Chen D.-F."/>
            <person name="Zhang G.-Q."/>
        </authorList>
    </citation>
    <scope>NUCLEOTIDE SEQUENCE</scope>
    <source>
        <tissue evidence="4">Leaf</tissue>
    </source>
</reference>
<dbReference type="PANTHER" id="PTHR48258">
    <property type="entry name" value="DUF4218 DOMAIN-CONTAINING PROTEIN-RELATED"/>
    <property type="match status" value="1"/>
</dbReference>
<proteinExistence type="predicted"/>
<protein>
    <recommendedName>
        <fullName evidence="6">DUF4218 domain-containing protein</fullName>
    </recommendedName>
</protein>
<evidence type="ECO:0000313" key="4">
    <source>
        <dbReference type="EMBL" id="KAI0522567.1"/>
    </source>
</evidence>
<dbReference type="Pfam" id="PF13960">
    <property type="entry name" value="DUF4218"/>
    <property type="match status" value="1"/>
</dbReference>
<sequence length="729" mass="84496">MALKFLLLQGVGYRGERRQMHVVLDSGTDSWIAGHMRWHKEKIVKSDVLSHPSDVEAWKDFDRVHPSFAAEPRNIRLGLCTDGFTPYSQTATPYSCWPVILTPYNLPPEMCMTTPFMFLTLIIPGPHNPKVKIDIFLQPLIDDLKLLWEEGVHTYDISTKQNFFLRAALLWTIGDFPAYGMLSGWSTAGKLACPYCMENSKAFTLKHGGKNTWFDYHGKSKDNVKAMMDIKEFCRRKNLELVTIIDGKLMKPKAPYSFTLEQKRSICQWFKGLKMPDGYGSNISRCVDLKSARLFGLKSHDCHIIMEVLFLIIVCMLSDYISNPLTELSIFFKDLCSSKLSENALRRYEDNIPIILCKLEKIFPPSFFDSMEHLPVHLPYEARVGGPVQYRWMYPFERYLNKLKKYVKNKARPEGSICEAYLSQETTHFCSYYFKPHVRSTRTKIGRNMDFDVEEQLHATLSVFRRQGKSSGKYVERYLNDLEINTANLYVLLNCEEVQNPDNKYFDKGLQALAWGPMRKVKTWPIYIVNGFRFHTKSWSEGRKTENCGVCVRGNTHEEDECDYYDILNEVLDLEYQGEDENFVCLFNCQWYDPVQNRGTRVHPVYGLVDVKHSRRYGKFDPFVLASQAIQVYFNKYSSGRRDKQDWLAVIKTKAREIIDQQYNVATAHQEDEMSSCRSVEIKKMITTTSTIEMELEDVNSSTSSGEDENEDESEDTLESNENSFDDSD</sequence>
<keyword evidence="5" id="KW-1185">Reference proteome</keyword>
<dbReference type="Pfam" id="PF13952">
    <property type="entry name" value="DUF4216"/>
    <property type="match status" value="1"/>
</dbReference>
<feature type="domain" description="DUF4218" evidence="3">
    <location>
        <begin position="335"/>
        <end position="448"/>
    </location>
</feature>
<name>A0A8T3BUH0_DENNO</name>
<dbReference type="InterPro" id="IPR004242">
    <property type="entry name" value="Transposase_21"/>
</dbReference>
<dbReference type="AlphaFoldDB" id="A0A8T3BUH0"/>
<comment type="caution">
    <text evidence="4">The sequence shown here is derived from an EMBL/GenBank/DDBJ whole genome shotgun (WGS) entry which is preliminary data.</text>
</comment>
<organism evidence="4 5">
    <name type="scientific">Dendrobium nobile</name>
    <name type="common">Orchid</name>
    <dbReference type="NCBI Taxonomy" id="94219"/>
    <lineage>
        <taxon>Eukaryota</taxon>
        <taxon>Viridiplantae</taxon>
        <taxon>Streptophyta</taxon>
        <taxon>Embryophyta</taxon>
        <taxon>Tracheophyta</taxon>
        <taxon>Spermatophyta</taxon>
        <taxon>Magnoliopsida</taxon>
        <taxon>Liliopsida</taxon>
        <taxon>Asparagales</taxon>
        <taxon>Orchidaceae</taxon>
        <taxon>Epidendroideae</taxon>
        <taxon>Malaxideae</taxon>
        <taxon>Dendrobiinae</taxon>
        <taxon>Dendrobium</taxon>
    </lineage>
</organism>
<dbReference type="Pfam" id="PF02992">
    <property type="entry name" value="Transposase_21"/>
    <property type="match status" value="1"/>
</dbReference>
<dbReference type="EMBL" id="JAGYWB010000005">
    <property type="protein sequence ID" value="KAI0522567.1"/>
    <property type="molecule type" value="Genomic_DNA"/>
</dbReference>
<feature type="region of interest" description="Disordered" evidence="1">
    <location>
        <begin position="691"/>
        <end position="729"/>
    </location>
</feature>
<feature type="compositionally biased region" description="Acidic residues" evidence="1">
    <location>
        <begin position="706"/>
        <end position="729"/>
    </location>
</feature>
<dbReference type="InterPro" id="IPR025452">
    <property type="entry name" value="DUF4218"/>
</dbReference>
<evidence type="ECO:0000256" key="1">
    <source>
        <dbReference type="SAM" id="MobiDB-lite"/>
    </source>
</evidence>
<gene>
    <name evidence="4" type="ORF">KFK09_004947</name>
</gene>
<feature type="domain" description="DUF4216" evidence="2">
    <location>
        <begin position="573"/>
        <end position="650"/>
    </location>
</feature>